<feature type="region of interest" description="Disordered" evidence="8">
    <location>
        <begin position="289"/>
        <end position="310"/>
    </location>
</feature>
<keyword evidence="4 7" id="KW-0863">Zinc-finger</keyword>
<dbReference type="SUPFAM" id="SSF57667">
    <property type="entry name" value="beta-beta-alpha zinc fingers"/>
    <property type="match status" value="4"/>
</dbReference>
<dbReference type="GO" id="GO:0005634">
    <property type="term" value="C:nucleus"/>
    <property type="evidence" value="ECO:0007669"/>
    <property type="project" value="UniProtKB-SubCell"/>
</dbReference>
<dbReference type="GO" id="GO:0008270">
    <property type="term" value="F:zinc ion binding"/>
    <property type="evidence" value="ECO:0007669"/>
    <property type="project" value="UniProtKB-KW"/>
</dbReference>
<keyword evidence="6" id="KW-0539">Nucleus</keyword>
<evidence type="ECO:0000256" key="8">
    <source>
        <dbReference type="SAM" id="MobiDB-lite"/>
    </source>
</evidence>
<feature type="domain" description="C2H2-type" evidence="9">
    <location>
        <begin position="138"/>
        <end position="166"/>
    </location>
</feature>
<dbReference type="Proteomes" id="UP000694523">
    <property type="component" value="Unplaced"/>
</dbReference>
<reference evidence="10" key="1">
    <citation type="submission" date="2025-08" db="UniProtKB">
        <authorList>
            <consortium name="Ensembl"/>
        </authorList>
    </citation>
    <scope>IDENTIFICATION</scope>
</reference>
<dbReference type="SMART" id="SM00355">
    <property type="entry name" value="ZnF_C2H2"/>
    <property type="match status" value="8"/>
</dbReference>
<evidence type="ECO:0000256" key="1">
    <source>
        <dbReference type="ARBA" id="ARBA00004123"/>
    </source>
</evidence>
<evidence type="ECO:0000313" key="11">
    <source>
        <dbReference type="Proteomes" id="UP000694523"/>
    </source>
</evidence>
<keyword evidence="3" id="KW-0677">Repeat</keyword>
<dbReference type="GO" id="GO:0000981">
    <property type="term" value="F:DNA-binding transcription factor activity, RNA polymerase II-specific"/>
    <property type="evidence" value="ECO:0007669"/>
    <property type="project" value="TreeGrafter"/>
</dbReference>
<evidence type="ECO:0000256" key="3">
    <source>
        <dbReference type="ARBA" id="ARBA00022737"/>
    </source>
</evidence>
<keyword evidence="11" id="KW-1185">Reference proteome</keyword>
<dbReference type="Pfam" id="PF00096">
    <property type="entry name" value="zf-C2H2"/>
    <property type="match status" value="1"/>
</dbReference>
<feature type="domain" description="C2H2-type" evidence="9">
    <location>
        <begin position="335"/>
        <end position="362"/>
    </location>
</feature>
<reference evidence="10" key="2">
    <citation type="submission" date="2025-09" db="UniProtKB">
        <authorList>
            <consortium name="Ensembl"/>
        </authorList>
    </citation>
    <scope>IDENTIFICATION</scope>
</reference>
<comment type="subcellular location">
    <subcellularLocation>
        <location evidence="1">Nucleus</location>
    </subcellularLocation>
</comment>
<evidence type="ECO:0000256" key="5">
    <source>
        <dbReference type="ARBA" id="ARBA00022833"/>
    </source>
</evidence>
<feature type="domain" description="C2H2-type" evidence="9">
    <location>
        <begin position="360"/>
        <end position="387"/>
    </location>
</feature>
<evidence type="ECO:0000313" key="10">
    <source>
        <dbReference type="Ensembl" id="ENSNMLP00000008081.1"/>
    </source>
</evidence>
<evidence type="ECO:0000256" key="7">
    <source>
        <dbReference type="PROSITE-ProRule" id="PRU00042"/>
    </source>
</evidence>
<evidence type="ECO:0000256" key="2">
    <source>
        <dbReference type="ARBA" id="ARBA00022723"/>
    </source>
</evidence>
<feature type="domain" description="C2H2-type" evidence="9">
    <location>
        <begin position="165"/>
        <end position="192"/>
    </location>
</feature>
<evidence type="ECO:0000256" key="6">
    <source>
        <dbReference type="ARBA" id="ARBA00023242"/>
    </source>
</evidence>
<feature type="domain" description="C2H2-type" evidence="9">
    <location>
        <begin position="193"/>
        <end position="221"/>
    </location>
</feature>
<accession>A0A8C6SLM2</accession>
<dbReference type="InterPro" id="IPR013087">
    <property type="entry name" value="Znf_C2H2_type"/>
</dbReference>
<sequence length="472" mass="54280">MPSAIGQNMSTMEKQKVVGEQSTFICTVCGDGFSQYQHVLSHMSVHGPLDSFAFDGSSNGFEVPREYVLQDNGTLTVLSGMIQSEYSKRPSSPGILPSHLSCQINSFSPFLKQQSSSRDVLASKPLDSNFDNSHGHVYSCEVCSRTFNNLQYLHRHQQYRNEGGYRCTLCCKLFKGRPELKKHFQNHTFESFQWCASCGKRFVKADALKIHMTQNHSSKRSHGVSENNQEFKLERTYTCKKCKLTFFWLTDFQTHSFYLCKGKKVHETDSTYRCGLCGEQFSELTALKEHHSTHQQKTENPTENTVKPKPFKNVIPKENCGIRKNLFNVKKLKMYPCKLCRCVFQHSSSLSRHMSYHKGSTCELCGKLFQQQSDVIKHLMFHKTEMKKQQNANQAFFHDNEKPSPGELKGACGNYKCLECGKKFGLLCVYRMCNYNARLTLHCLVYPQCEKRKFGTKACIKSVNLPFFFFFR</sequence>
<keyword evidence="5" id="KW-0862">Zinc</keyword>
<dbReference type="AlphaFoldDB" id="A0A8C6SLM2"/>
<name>A0A8C6SLM2_9GOBI</name>
<dbReference type="PANTHER" id="PTHR24394">
    <property type="entry name" value="ZINC FINGER PROTEIN"/>
    <property type="match status" value="1"/>
</dbReference>
<organism evidence="10 11">
    <name type="scientific">Neogobius melanostomus</name>
    <name type="common">round goby</name>
    <dbReference type="NCBI Taxonomy" id="47308"/>
    <lineage>
        <taxon>Eukaryota</taxon>
        <taxon>Metazoa</taxon>
        <taxon>Chordata</taxon>
        <taxon>Craniata</taxon>
        <taxon>Vertebrata</taxon>
        <taxon>Euteleostomi</taxon>
        <taxon>Actinopterygii</taxon>
        <taxon>Neopterygii</taxon>
        <taxon>Teleostei</taxon>
        <taxon>Neoteleostei</taxon>
        <taxon>Acanthomorphata</taxon>
        <taxon>Gobiaria</taxon>
        <taxon>Gobiiformes</taxon>
        <taxon>Gobioidei</taxon>
        <taxon>Gobiidae</taxon>
        <taxon>Benthophilinae</taxon>
        <taxon>Neogobiini</taxon>
        <taxon>Neogobius</taxon>
    </lineage>
</organism>
<dbReference type="PANTHER" id="PTHR24394:SF44">
    <property type="entry name" value="ZINC FINGER PROTEIN 271-LIKE"/>
    <property type="match status" value="1"/>
</dbReference>
<dbReference type="PROSITE" id="PS50157">
    <property type="entry name" value="ZINC_FINGER_C2H2_2"/>
    <property type="match status" value="7"/>
</dbReference>
<dbReference type="PROSITE" id="PS00028">
    <property type="entry name" value="ZINC_FINGER_C2H2_1"/>
    <property type="match status" value="6"/>
</dbReference>
<evidence type="ECO:0000259" key="9">
    <source>
        <dbReference type="PROSITE" id="PS50157"/>
    </source>
</evidence>
<proteinExistence type="predicted"/>
<dbReference type="Gene3D" id="3.30.160.60">
    <property type="entry name" value="Classic Zinc Finger"/>
    <property type="match status" value="4"/>
</dbReference>
<protein>
    <recommendedName>
        <fullName evidence="9">C2H2-type domain-containing protein</fullName>
    </recommendedName>
</protein>
<dbReference type="Ensembl" id="ENSNMLT00000009193.1">
    <property type="protein sequence ID" value="ENSNMLP00000008081.1"/>
    <property type="gene ID" value="ENSNMLG00000005756.1"/>
</dbReference>
<dbReference type="InterPro" id="IPR036236">
    <property type="entry name" value="Znf_C2H2_sf"/>
</dbReference>
<feature type="domain" description="C2H2-type" evidence="9">
    <location>
        <begin position="24"/>
        <end position="46"/>
    </location>
</feature>
<evidence type="ECO:0000256" key="4">
    <source>
        <dbReference type="ARBA" id="ARBA00022771"/>
    </source>
</evidence>
<feature type="domain" description="C2H2-type" evidence="9">
    <location>
        <begin position="272"/>
        <end position="299"/>
    </location>
</feature>
<keyword evidence="2" id="KW-0479">Metal-binding</keyword>